<keyword evidence="3" id="KW-1185">Reference proteome</keyword>
<feature type="compositionally biased region" description="Polar residues" evidence="1">
    <location>
        <begin position="294"/>
        <end position="317"/>
    </location>
</feature>
<dbReference type="PANTHER" id="PTHR22954:SF3">
    <property type="entry name" value="PROTEIN CBG08539"/>
    <property type="match status" value="1"/>
</dbReference>
<dbReference type="STRING" id="67767.A0A0J7JZA9"/>
<gene>
    <name evidence="2" type="ORF">RF55_20121</name>
</gene>
<proteinExistence type="predicted"/>
<evidence type="ECO:0000313" key="3">
    <source>
        <dbReference type="Proteomes" id="UP000036403"/>
    </source>
</evidence>
<dbReference type="AlphaFoldDB" id="A0A0J7JZA9"/>
<dbReference type="OrthoDB" id="7696997at2759"/>
<dbReference type="PaxDb" id="67767-A0A0J7JZA9"/>
<sequence>MEEEVKAIVANATTLLGKISRAHANLLKLGTEITIGAIDARLQNLERLWSKFDACNDELVDHLTTLAEDPYVETDIPSLGEEAYLVNKGLMLELKRTLQKKFATAASATTSTSAPRTTLPRIQLPTFTGKYEDWPAFRDDLFVSLIGQDKATKPVEKMHYLKSCVKGEAELLIRNLSATEANYERAWQTLNDYYENKRLLTRAYLANFLSLPKMKGESASELRNIFHGIKTTVSSLESINRAVESTEDLFVYHAVDLLDTRSRREWENSISDSSEPPKYSALEQFLERRLHTLESISPSKGNGSTNKTAGSNGNPKSTRSHHARKQESKEGTKGRCSVCQSDHFVMFCE</sequence>
<comment type="caution">
    <text evidence="2">The sequence shown here is derived from an EMBL/GenBank/DDBJ whole genome shotgun (WGS) entry which is preliminary data.</text>
</comment>
<dbReference type="EMBL" id="LBMM01019949">
    <property type="protein sequence ID" value="KMQ83412.1"/>
    <property type="molecule type" value="Genomic_DNA"/>
</dbReference>
<dbReference type="Proteomes" id="UP000036403">
    <property type="component" value="Unassembled WGS sequence"/>
</dbReference>
<organism evidence="2 3">
    <name type="scientific">Lasius niger</name>
    <name type="common">Black garden ant</name>
    <dbReference type="NCBI Taxonomy" id="67767"/>
    <lineage>
        <taxon>Eukaryota</taxon>
        <taxon>Metazoa</taxon>
        <taxon>Ecdysozoa</taxon>
        <taxon>Arthropoda</taxon>
        <taxon>Hexapoda</taxon>
        <taxon>Insecta</taxon>
        <taxon>Pterygota</taxon>
        <taxon>Neoptera</taxon>
        <taxon>Endopterygota</taxon>
        <taxon>Hymenoptera</taxon>
        <taxon>Apocrita</taxon>
        <taxon>Aculeata</taxon>
        <taxon>Formicoidea</taxon>
        <taxon>Formicidae</taxon>
        <taxon>Formicinae</taxon>
        <taxon>Lasius</taxon>
        <taxon>Lasius</taxon>
    </lineage>
</organism>
<accession>A0A0J7JZA9</accession>
<dbReference type="InterPro" id="IPR005312">
    <property type="entry name" value="DUF1759"/>
</dbReference>
<protein>
    <submittedName>
        <fullName evidence="2">Uncharacterized protein</fullName>
    </submittedName>
</protein>
<name>A0A0J7JZA9_LASNI</name>
<evidence type="ECO:0000313" key="2">
    <source>
        <dbReference type="EMBL" id="KMQ83412.1"/>
    </source>
</evidence>
<dbReference type="PANTHER" id="PTHR22954">
    <property type="entry name" value="RETROVIRAL PROTEASE-RELATED"/>
    <property type="match status" value="1"/>
</dbReference>
<dbReference type="Pfam" id="PF03564">
    <property type="entry name" value="DUF1759"/>
    <property type="match status" value="1"/>
</dbReference>
<evidence type="ECO:0000256" key="1">
    <source>
        <dbReference type="SAM" id="MobiDB-lite"/>
    </source>
</evidence>
<feature type="region of interest" description="Disordered" evidence="1">
    <location>
        <begin position="294"/>
        <end position="334"/>
    </location>
</feature>
<reference evidence="2 3" key="1">
    <citation type="submission" date="2015-04" db="EMBL/GenBank/DDBJ databases">
        <title>Lasius niger genome sequencing.</title>
        <authorList>
            <person name="Konorov E.A."/>
            <person name="Nikitin M.A."/>
            <person name="Kirill M.V."/>
            <person name="Chang P."/>
        </authorList>
    </citation>
    <scope>NUCLEOTIDE SEQUENCE [LARGE SCALE GENOMIC DNA]</scope>
    <source>
        <tissue evidence="2">Whole</tissue>
    </source>
</reference>